<reference evidence="1 2" key="3">
    <citation type="journal article" date="2022" name="Microbiol. Spectr.">
        <title>Folding features and dynamics of 3D genome architecture in plant fungal pathogens.</title>
        <authorList>
            <person name="Xia C."/>
        </authorList>
    </citation>
    <scope>NUCLEOTIDE SEQUENCE [LARGE SCALE GENOMIC DNA]</scope>
    <source>
        <strain evidence="1 2">93-210</strain>
    </source>
</reference>
<evidence type="ECO:0000313" key="1">
    <source>
        <dbReference type="EMBL" id="KAI7959320.1"/>
    </source>
</evidence>
<organism evidence="1 2">
    <name type="scientific">Puccinia striiformis f. sp. tritici</name>
    <dbReference type="NCBI Taxonomy" id="168172"/>
    <lineage>
        <taxon>Eukaryota</taxon>
        <taxon>Fungi</taxon>
        <taxon>Dikarya</taxon>
        <taxon>Basidiomycota</taxon>
        <taxon>Pucciniomycotina</taxon>
        <taxon>Pucciniomycetes</taxon>
        <taxon>Pucciniales</taxon>
        <taxon>Pucciniaceae</taxon>
        <taxon>Puccinia</taxon>
    </lineage>
</organism>
<gene>
    <name evidence="1" type="ORF">MJO28_003111</name>
</gene>
<reference evidence="2" key="1">
    <citation type="journal article" date="2018" name="BMC Genomics">
        <title>Genomic insights into host adaptation between the wheat stripe rust pathogen (Puccinia striiformis f. sp. tritici) and the barley stripe rust pathogen (Puccinia striiformis f. sp. hordei).</title>
        <authorList>
            <person name="Xia C."/>
            <person name="Wang M."/>
            <person name="Yin C."/>
            <person name="Cornejo O.E."/>
            <person name="Hulbert S.H."/>
            <person name="Chen X."/>
        </authorList>
    </citation>
    <scope>NUCLEOTIDE SEQUENCE [LARGE SCALE GENOMIC DNA]</scope>
    <source>
        <strain evidence="2">93-210</strain>
    </source>
</reference>
<sequence length="79" mass="8549">MILDGDLKPDPKMLAATMNTAPPAAGAQSTCGPTDTKRKQLEEASGASQAAFMGCFKRTRHPSSVYHCRSIPYYKDSEL</sequence>
<evidence type="ECO:0000313" key="2">
    <source>
        <dbReference type="Proteomes" id="UP001060170"/>
    </source>
</evidence>
<name>A0ACC0ERT8_9BASI</name>
<reference evidence="2" key="2">
    <citation type="journal article" date="2018" name="Mol. Plant Microbe Interact.">
        <title>Genome sequence resources for the wheat stripe rust pathogen (Puccinia striiformis f. sp. tritici) and the barley stripe rust pathogen (Puccinia striiformis f. sp. hordei).</title>
        <authorList>
            <person name="Xia C."/>
            <person name="Wang M."/>
            <person name="Yin C."/>
            <person name="Cornejo O.E."/>
            <person name="Hulbert S.H."/>
            <person name="Chen X."/>
        </authorList>
    </citation>
    <scope>NUCLEOTIDE SEQUENCE [LARGE SCALE GENOMIC DNA]</scope>
    <source>
        <strain evidence="2">93-210</strain>
    </source>
</reference>
<keyword evidence="2" id="KW-1185">Reference proteome</keyword>
<proteinExistence type="predicted"/>
<accession>A0ACC0ERT8</accession>
<dbReference type="EMBL" id="CM045867">
    <property type="protein sequence ID" value="KAI7959320.1"/>
    <property type="molecule type" value="Genomic_DNA"/>
</dbReference>
<protein>
    <submittedName>
        <fullName evidence="1">Uncharacterized protein</fullName>
    </submittedName>
</protein>
<comment type="caution">
    <text evidence="1">The sequence shown here is derived from an EMBL/GenBank/DDBJ whole genome shotgun (WGS) entry which is preliminary data.</text>
</comment>
<dbReference type="Proteomes" id="UP001060170">
    <property type="component" value="Chromosome 3"/>
</dbReference>